<dbReference type="GO" id="GO:0012505">
    <property type="term" value="C:endomembrane system"/>
    <property type="evidence" value="ECO:0007669"/>
    <property type="project" value="UniProtKB-SubCell"/>
</dbReference>
<proteinExistence type="inferred from homology"/>
<dbReference type="GO" id="GO:0000329">
    <property type="term" value="C:fungal-type vacuole membrane"/>
    <property type="evidence" value="ECO:0007669"/>
    <property type="project" value="TreeGrafter"/>
</dbReference>
<evidence type="ECO:0000256" key="2">
    <source>
        <dbReference type="ARBA" id="ARBA00023136"/>
    </source>
</evidence>
<keyword evidence="6" id="KW-1185">Reference proteome</keyword>
<dbReference type="AlphaFoldDB" id="A0A7H9HWT7"/>
<evidence type="ECO:0000313" key="5">
    <source>
        <dbReference type="EMBL" id="QLQ80842.1"/>
    </source>
</evidence>
<gene>
    <name evidence="5" type="ORF">HG537_0E01970</name>
</gene>
<dbReference type="PANTHER" id="PTHR12894:SF49">
    <property type="entry name" value="VAM6_VPS39-LIKE PROTEIN"/>
    <property type="match status" value="1"/>
</dbReference>
<sequence>MLRARLVDSIDSQNVTAILHSPEARKLLIAKGNGDIEVYYREQGKLKLSQTYPKLLERSQSDEIRINGLYESNELSTVFIRCDKSVLLFNSTNLHQYDSIVDRRGIDNCWVFELSLPNNDEKNTFLVYSTKSAGKVRMLIWKGRSYEKIVEATLSRDKEIIKSAIAGNSGILLATNIGVYHWCYGESVLSRIDKIVKRKYSNDVVRQLAELRSISHSGVNDNAVDTLSLLSSGRTTKKSSLLNRWSKDRYQNCGSSTLRHLFSPVSNKSVLLDGMTKNLYTMCMTESELPYMIASDSSQFLDWNSSFSEVQYLSVNLLVLHNSNTIRFVDYENGFTFLEQQIPEGIRLFEKIEQCHFIVLTSNDQLQLYKYNVDDGSDDNLGDEESICGLLYDSDFYQLWRKVLFYEFFLKSPNALDLCSSDNPEQSLDFCALKLRDLTVMWCLEIWGRLQADMDLLSRNDRIDTRSTNLQNLIVTNLFERLTTFWAPPQLVILRTFPLEISRLVTEITGQKHDCIISDENGSRNYCINRKLIRESLLPYLVQTRRRLRYMLHTDKMTWDYAGRQVKVGIDFFSLDKHDSLDVSTLLRLVDTVLFMTYLHHFPSMVGPLLSVDTMCDYSTVVRELHNRRMFQELVSFYFQRKEHAQALKFLTDLFEDLQKKVDGEKLQYGIKLLVIDYLKKLPKEYQQLVFDYSDWLLARSNSKSNILESIFINDSPTFADRDHSQIYTYINKHDRQVALEYLEFAISTFKLRDVKLHTSLIKRYFEDLENHNTRLKLKSILEITSSYEPRTILRLLQEITDNDNNMLHKDQKHFLDLLKVYPLQKLGNFEEAVDILYEELLDYNSTSVFCDKVYSEDKMQGQKVLEYLFRKIISSSKGDRKSQIARFVQEHGSKLDVIKIYKLLPGDLLLSDLNHVLPQTIRLHAIENDERRIEKGLFQAELVKKNYELNKSLASFVLLDENYKCPVCRKKFLASSTDSALWYTVDCQEVIVHYTCGKALEAKIQAKLAKTKLRSSRIVADLKSEV</sequence>
<dbReference type="OrthoDB" id="5325112at2759"/>
<evidence type="ECO:0000256" key="3">
    <source>
        <dbReference type="ARBA" id="ARBA00038201"/>
    </source>
</evidence>
<evidence type="ECO:0000256" key="1">
    <source>
        <dbReference type="ARBA" id="ARBA00004184"/>
    </source>
</evidence>
<evidence type="ECO:0000259" key="4">
    <source>
        <dbReference type="Pfam" id="PF10366"/>
    </source>
</evidence>
<evidence type="ECO:0000313" key="6">
    <source>
        <dbReference type="Proteomes" id="UP000510647"/>
    </source>
</evidence>
<dbReference type="Pfam" id="PF10366">
    <property type="entry name" value="Vps39_1"/>
    <property type="match status" value="1"/>
</dbReference>
<protein>
    <recommendedName>
        <fullName evidence="4">Vacuolar sorting protein 39/Transforming growth factor beta receptor-associated domain-containing protein</fullName>
    </recommendedName>
</protein>
<dbReference type="PANTHER" id="PTHR12894">
    <property type="entry name" value="CNH DOMAIN CONTAINING"/>
    <property type="match status" value="1"/>
</dbReference>
<dbReference type="GO" id="GO:0034058">
    <property type="term" value="P:endosomal vesicle fusion"/>
    <property type="evidence" value="ECO:0007669"/>
    <property type="project" value="TreeGrafter"/>
</dbReference>
<feature type="domain" description="Vacuolar sorting protein 39/Transforming growth factor beta receptor-associated" evidence="4">
    <location>
        <begin position="590"/>
        <end position="698"/>
    </location>
</feature>
<comment type="similarity">
    <text evidence="3">Belongs to the VAM6/VPS39 family.</text>
</comment>
<reference evidence="5 6" key="1">
    <citation type="submission" date="2020-06" db="EMBL/GenBank/DDBJ databases">
        <title>The yeast mating-type switching endonuclease HO is a domesticated member of an unorthodox homing genetic element family.</title>
        <authorList>
            <person name="Coughlan A.Y."/>
            <person name="Lombardi L."/>
            <person name="Braun-Galleani S."/>
            <person name="Martos A.R."/>
            <person name="Galeote V."/>
            <person name="Bigey F."/>
            <person name="Dequin S."/>
            <person name="Byrne K.P."/>
            <person name="Wolfe K.H."/>
        </authorList>
    </citation>
    <scope>NUCLEOTIDE SEQUENCE [LARGE SCALE GENOMIC DNA]</scope>
    <source>
        <strain evidence="5 6">CBS2947</strain>
    </source>
</reference>
<dbReference type="Proteomes" id="UP000510647">
    <property type="component" value="Chromosome 5"/>
</dbReference>
<organism evidence="5 6">
    <name type="scientific">Torulaspora globosa</name>
    <dbReference type="NCBI Taxonomy" id="48254"/>
    <lineage>
        <taxon>Eukaryota</taxon>
        <taxon>Fungi</taxon>
        <taxon>Dikarya</taxon>
        <taxon>Ascomycota</taxon>
        <taxon>Saccharomycotina</taxon>
        <taxon>Saccharomycetes</taxon>
        <taxon>Saccharomycetales</taxon>
        <taxon>Saccharomycetaceae</taxon>
        <taxon>Torulaspora</taxon>
    </lineage>
</organism>
<dbReference type="GO" id="GO:0006914">
    <property type="term" value="P:autophagy"/>
    <property type="evidence" value="ECO:0007669"/>
    <property type="project" value="TreeGrafter"/>
</dbReference>
<dbReference type="InterPro" id="IPR032914">
    <property type="entry name" value="Vam6/VPS39/TRAP1"/>
</dbReference>
<name>A0A7H9HWT7_9SACH</name>
<keyword evidence="2" id="KW-0472">Membrane</keyword>
<comment type="subcellular location">
    <subcellularLocation>
        <location evidence="1">Endomembrane system</location>
        <topology evidence="1">Peripheral membrane protein</topology>
    </subcellularLocation>
</comment>
<dbReference type="EMBL" id="CP059271">
    <property type="protein sequence ID" value="QLQ80842.1"/>
    <property type="molecule type" value="Genomic_DNA"/>
</dbReference>
<dbReference type="InterPro" id="IPR019452">
    <property type="entry name" value="VPS39/TGF_beta_rcpt-assoc_1"/>
</dbReference>
<accession>A0A7H9HWT7</accession>